<dbReference type="PANTHER" id="PTHR47705:SF1">
    <property type="entry name" value="PNP_UDP_1 DOMAIN-CONTAINING PROTEIN"/>
    <property type="match status" value="1"/>
</dbReference>
<dbReference type="Proteomes" id="UP000075880">
    <property type="component" value="Unassembled WGS sequence"/>
</dbReference>
<protein>
    <recommendedName>
        <fullName evidence="6">Nucleoside phosphorylase domain-containing protein</fullName>
    </recommendedName>
</protein>
<feature type="domain" description="Winged helix-turn-helix" evidence="3">
    <location>
        <begin position="277"/>
        <end position="338"/>
    </location>
</feature>
<feature type="compositionally biased region" description="Gly residues" evidence="1">
    <location>
        <begin position="229"/>
        <end position="247"/>
    </location>
</feature>
<evidence type="ECO:0000313" key="5">
    <source>
        <dbReference type="Proteomes" id="UP000075880"/>
    </source>
</evidence>
<feature type="region of interest" description="Disordered" evidence="1">
    <location>
        <begin position="223"/>
        <end position="250"/>
    </location>
</feature>
<dbReference type="InterPro" id="IPR000845">
    <property type="entry name" value="Nucleoside_phosphorylase_d"/>
</dbReference>
<dbReference type="GO" id="GO:0003824">
    <property type="term" value="F:catalytic activity"/>
    <property type="evidence" value="ECO:0007669"/>
    <property type="project" value="InterPro"/>
</dbReference>
<reference evidence="4" key="1">
    <citation type="submission" date="2024-04" db="UniProtKB">
        <authorList>
            <consortium name="EnsemblMetazoa"/>
        </authorList>
    </citation>
    <scope>IDENTIFICATION</scope>
    <source>
        <strain evidence="4">EBRO</strain>
    </source>
</reference>
<organism evidence="4 5">
    <name type="scientific">Anopheles atroparvus</name>
    <name type="common">European mosquito</name>
    <dbReference type="NCBI Taxonomy" id="41427"/>
    <lineage>
        <taxon>Eukaryota</taxon>
        <taxon>Metazoa</taxon>
        <taxon>Ecdysozoa</taxon>
        <taxon>Arthropoda</taxon>
        <taxon>Hexapoda</taxon>
        <taxon>Insecta</taxon>
        <taxon>Pterygota</taxon>
        <taxon>Neoptera</taxon>
        <taxon>Endopterygota</taxon>
        <taxon>Diptera</taxon>
        <taxon>Nematocera</taxon>
        <taxon>Culicoidea</taxon>
        <taxon>Culicidae</taxon>
        <taxon>Anophelinae</taxon>
        <taxon>Anopheles</taxon>
    </lineage>
</organism>
<feature type="domain" description="Nucleoside phosphorylase" evidence="2">
    <location>
        <begin position="414"/>
        <end position="546"/>
    </location>
</feature>
<dbReference type="Gene3D" id="3.40.50.1580">
    <property type="entry name" value="Nucleoside phosphorylase domain"/>
    <property type="match status" value="1"/>
</dbReference>
<evidence type="ECO:0000259" key="3">
    <source>
        <dbReference type="Pfam" id="PF22979"/>
    </source>
</evidence>
<evidence type="ECO:0000313" key="4">
    <source>
        <dbReference type="EnsemblMetazoa" id="ENSAATROPP015875"/>
    </source>
</evidence>
<dbReference type="InterPro" id="IPR055121">
    <property type="entry name" value="HTH_69"/>
</dbReference>
<dbReference type="EnsemblMetazoa" id="ENSAATROPT017928">
    <property type="protein sequence ID" value="ENSAATROPP015875"/>
    <property type="gene ID" value="ENSAATROPG014632"/>
</dbReference>
<evidence type="ECO:0000256" key="1">
    <source>
        <dbReference type="SAM" id="MobiDB-lite"/>
    </source>
</evidence>
<accession>A0AAG5DXY3</accession>
<dbReference type="SUPFAM" id="SSF53167">
    <property type="entry name" value="Purine and uridine phosphorylases"/>
    <property type="match status" value="1"/>
</dbReference>
<evidence type="ECO:0000259" key="2">
    <source>
        <dbReference type="Pfam" id="PF01048"/>
    </source>
</evidence>
<sequence length="720" mass="78413">MLSSPPVTRAAGPPPPPPPKPEKPNSQAAAEPPNGHDTPVSSRIPDEEQVVMTPLGKTNTATVLLVERKLIEAVGERTHVAGGDHRGIIINKTAEEPSGRQRDPAQLSLEFRVFLVSANTGQHSQESRRIKFWFRPWVTSDDVQAQVAQEFFRELVSPKEFPRDYVGFIKKIMKLLQKGYNEIQAVEIELRILEQTSAPPSRPSRPGHVIICYGNCHKRGEHKTYPSDGDGGGPGGGGVDGGGGVIGEDGSIHVTPVKQQQEQQSHVEVSFEDEQFEVLPLTPEKILELIEQAYPNPITPDDLAKDHGWEEEEVMAIMLVLKERGLIKSMEYNSYTRIHHDDQAIKIVKQMPTIASNKQPTIAIISAQYCEKLAVDAMLENKETFVRYTTVGASPDKPLGIDTERTRRRKNRFGESNVYTLGNIGAHRIVSTKLPSVGSTREAMTAAGNTTTRLLGTFQKVDHVFIVGVAGGIPHYTDYRRHVRLGDVVIATAAATATSAAAAQDVGGAPQKPYCYVYSGQSEVKRYYPLDDGLQAIARTLAHNDDGKRPWVRYVQEGLQQLGGGEPHGTAAANHHQHDFARPAPNTDKLYMNIGNRNVIEVAHPVATAAPDDPDGGDGTDGAPATRLHAGPIGSGHELVRSDSARTEYAQAFSLLATDVEMNSVLDSIVGNCRESFILVKGIADYKDGTTSRKWQNYASLAAAAVMKTIVCAMDAPTNV</sequence>
<dbReference type="Pfam" id="PF01048">
    <property type="entry name" value="PNP_UDP_1"/>
    <property type="match status" value="1"/>
</dbReference>
<dbReference type="AlphaFoldDB" id="A0AAG5DXY3"/>
<evidence type="ECO:0008006" key="6">
    <source>
        <dbReference type="Google" id="ProtNLM"/>
    </source>
</evidence>
<dbReference type="GO" id="GO:0009116">
    <property type="term" value="P:nucleoside metabolic process"/>
    <property type="evidence" value="ECO:0007669"/>
    <property type="project" value="InterPro"/>
</dbReference>
<proteinExistence type="predicted"/>
<dbReference type="Pfam" id="PF22979">
    <property type="entry name" value="HTH_69"/>
    <property type="match status" value="1"/>
</dbReference>
<name>A0AAG5DXY3_ANOAO</name>
<dbReference type="InterPro" id="IPR035994">
    <property type="entry name" value="Nucleoside_phosphorylase_sf"/>
</dbReference>
<feature type="region of interest" description="Disordered" evidence="1">
    <location>
        <begin position="610"/>
        <end position="636"/>
    </location>
</feature>
<keyword evidence="5" id="KW-1185">Reference proteome</keyword>
<feature type="region of interest" description="Disordered" evidence="1">
    <location>
        <begin position="1"/>
        <end position="46"/>
    </location>
</feature>
<dbReference type="PANTHER" id="PTHR47705">
    <property type="entry name" value="AGAP000321-PA"/>
    <property type="match status" value="1"/>
</dbReference>